<evidence type="ECO:0000256" key="1">
    <source>
        <dbReference type="ARBA" id="ARBA00001947"/>
    </source>
</evidence>
<dbReference type="EMBL" id="LFRF01000032">
    <property type="protein sequence ID" value="KND87763.1"/>
    <property type="molecule type" value="Genomic_DNA"/>
</dbReference>
<dbReference type="PANTHER" id="PTHR11085:SF6">
    <property type="entry name" value="NAD-DEPENDENT PROTEIN DEACETYLASE SIRTUIN-2"/>
    <property type="match status" value="1"/>
</dbReference>
<feature type="compositionally biased region" description="Basic and acidic residues" evidence="8">
    <location>
        <begin position="491"/>
        <end position="511"/>
    </location>
</feature>
<feature type="binding site" evidence="7">
    <location>
        <position position="259"/>
    </location>
    <ligand>
        <name>Zn(2+)</name>
        <dbReference type="ChEBI" id="CHEBI:29105"/>
    </ligand>
</feature>
<dbReference type="Gene3D" id="3.40.50.1220">
    <property type="entry name" value="TPP-binding domain"/>
    <property type="match status" value="1"/>
</dbReference>
<gene>
    <name evidence="10" type="ORF">TOPH_07612</name>
</gene>
<protein>
    <submittedName>
        <fullName evidence="10">NAD-dependent protein deacetylase hst2-1</fullName>
    </submittedName>
</protein>
<feature type="region of interest" description="Disordered" evidence="8">
    <location>
        <begin position="407"/>
        <end position="511"/>
    </location>
</feature>
<evidence type="ECO:0000313" key="11">
    <source>
        <dbReference type="Proteomes" id="UP000036947"/>
    </source>
</evidence>
<organism evidence="10 11">
    <name type="scientific">Tolypocladium ophioglossoides (strain CBS 100239)</name>
    <name type="common">Snaketongue truffleclub</name>
    <name type="synonym">Elaphocordyceps ophioglossoides</name>
    <dbReference type="NCBI Taxonomy" id="1163406"/>
    <lineage>
        <taxon>Eukaryota</taxon>
        <taxon>Fungi</taxon>
        <taxon>Dikarya</taxon>
        <taxon>Ascomycota</taxon>
        <taxon>Pezizomycotina</taxon>
        <taxon>Sordariomycetes</taxon>
        <taxon>Hypocreomycetidae</taxon>
        <taxon>Hypocreales</taxon>
        <taxon>Ophiocordycipitaceae</taxon>
        <taxon>Tolypocladium</taxon>
    </lineage>
</organism>
<keyword evidence="5 7" id="KW-0862">Zinc</keyword>
<dbReference type="Gene3D" id="3.30.1600.10">
    <property type="entry name" value="SIR2/SIRT2 'Small Domain"/>
    <property type="match status" value="1"/>
</dbReference>
<accession>A0A0L0N0W5</accession>
<feature type="binding site" evidence="7">
    <location>
        <position position="238"/>
    </location>
    <ligand>
        <name>Zn(2+)</name>
        <dbReference type="ChEBI" id="CHEBI:29105"/>
    </ligand>
</feature>
<evidence type="ECO:0000256" key="3">
    <source>
        <dbReference type="ARBA" id="ARBA00022679"/>
    </source>
</evidence>
<evidence type="ECO:0000259" key="9">
    <source>
        <dbReference type="PROSITE" id="PS50305"/>
    </source>
</evidence>
<evidence type="ECO:0000256" key="2">
    <source>
        <dbReference type="ARBA" id="ARBA00006924"/>
    </source>
</evidence>
<dbReference type="InterPro" id="IPR026590">
    <property type="entry name" value="Ssirtuin_cat_dom"/>
</dbReference>
<dbReference type="AlphaFoldDB" id="A0A0L0N0W5"/>
<proteinExistence type="inferred from homology"/>
<comment type="cofactor">
    <cofactor evidence="1">
        <name>Zn(2+)</name>
        <dbReference type="ChEBI" id="CHEBI:29105"/>
    </cofactor>
</comment>
<dbReference type="InterPro" id="IPR029035">
    <property type="entry name" value="DHS-like_NAD/FAD-binding_dom"/>
</dbReference>
<dbReference type="PROSITE" id="PS50305">
    <property type="entry name" value="SIRTUIN"/>
    <property type="match status" value="1"/>
</dbReference>
<keyword evidence="6" id="KW-0520">NAD</keyword>
<feature type="binding site" evidence="7">
    <location>
        <position position="264"/>
    </location>
    <ligand>
        <name>Zn(2+)</name>
        <dbReference type="ChEBI" id="CHEBI:29105"/>
    </ligand>
</feature>
<reference evidence="10 11" key="1">
    <citation type="journal article" date="2015" name="BMC Genomics">
        <title>The genome of the truffle-parasite Tolypocladium ophioglossoides and the evolution of antifungal peptaibiotics.</title>
        <authorList>
            <person name="Quandt C.A."/>
            <person name="Bushley K.E."/>
            <person name="Spatafora J.W."/>
        </authorList>
    </citation>
    <scope>NUCLEOTIDE SEQUENCE [LARGE SCALE GENOMIC DNA]</scope>
    <source>
        <strain evidence="10 11">CBS 100239</strain>
    </source>
</reference>
<evidence type="ECO:0000256" key="6">
    <source>
        <dbReference type="ARBA" id="ARBA00023027"/>
    </source>
</evidence>
<evidence type="ECO:0000256" key="4">
    <source>
        <dbReference type="ARBA" id="ARBA00022723"/>
    </source>
</evidence>
<dbReference type="GO" id="GO:0046872">
    <property type="term" value="F:metal ion binding"/>
    <property type="evidence" value="ECO:0007669"/>
    <property type="project" value="UniProtKB-KW"/>
</dbReference>
<keyword evidence="11" id="KW-1185">Reference proteome</keyword>
<comment type="similarity">
    <text evidence="2">Belongs to the sirtuin family. Class I subfamily.</text>
</comment>
<evidence type="ECO:0000256" key="7">
    <source>
        <dbReference type="PROSITE-ProRule" id="PRU00236"/>
    </source>
</evidence>
<dbReference type="SUPFAM" id="SSF52467">
    <property type="entry name" value="DHS-like NAD/FAD-binding domain"/>
    <property type="match status" value="1"/>
</dbReference>
<keyword evidence="3" id="KW-0808">Transferase</keyword>
<evidence type="ECO:0000256" key="8">
    <source>
        <dbReference type="SAM" id="MobiDB-lite"/>
    </source>
</evidence>
<keyword evidence="4 7" id="KW-0479">Metal-binding</keyword>
<dbReference type="Pfam" id="PF02146">
    <property type="entry name" value="SIR2"/>
    <property type="match status" value="1"/>
</dbReference>
<dbReference type="STRING" id="1163406.A0A0L0N0W5"/>
<dbReference type="GO" id="GO:0005634">
    <property type="term" value="C:nucleus"/>
    <property type="evidence" value="ECO:0007669"/>
    <property type="project" value="TreeGrafter"/>
</dbReference>
<dbReference type="GO" id="GO:0070403">
    <property type="term" value="F:NAD+ binding"/>
    <property type="evidence" value="ECO:0007669"/>
    <property type="project" value="InterPro"/>
</dbReference>
<dbReference type="CDD" id="cd01408">
    <property type="entry name" value="SIRT1"/>
    <property type="match status" value="1"/>
</dbReference>
<dbReference type="InterPro" id="IPR050134">
    <property type="entry name" value="NAD-dep_sirtuin_deacylases"/>
</dbReference>
<dbReference type="OrthoDB" id="420264at2759"/>
<dbReference type="PANTHER" id="PTHR11085">
    <property type="entry name" value="NAD-DEPENDENT PROTEIN DEACYLASE SIRTUIN-5, MITOCHONDRIAL-RELATED"/>
    <property type="match status" value="1"/>
</dbReference>
<dbReference type="InterPro" id="IPR026591">
    <property type="entry name" value="Sirtuin_cat_small_dom_sf"/>
</dbReference>
<dbReference type="GO" id="GO:0017136">
    <property type="term" value="F:histone deacetylase activity, NAD-dependent"/>
    <property type="evidence" value="ECO:0007669"/>
    <property type="project" value="TreeGrafter"/>
</dbReference>
<dbReference type="Proteomes" id="UP000036947">
    <property type="component" value="Unassembled WGS sequence"/>
</dbReference>
<evidence type="ECO:0000256" key="5">
    <source>
        <dbReference type="ARBA" id="ARBA00022833"/>
    </source>
</evidence>
<feature type="binding site" evidence="7">
    <location>
        <position position="235"/>
    </location>
    <ligand>
        <name>Zn(2+)</name>
        <dbReference type="ChEBI" id="CHEBI:29105"/>
    </ligand>
</feature>
<dbReference type="InterPro" id="IPR003000">
    <property type="entry name" value="Sirtuin"/>
</dbReference>
<name>A0A0L0N0W5_TOLOC</name>
<sequence>MVGCHLAAAADLSISRNDVSHRLLHRRHTPPINTSPPTSGTGATLVSVQRRLHDPLVATIGRHRRSRNKPKARIPRYLRCIMGQDVSTLVDDSVPPRSLSARTLSAVAEYINGGDKKRIVVLAGAGISTAAGIPDFRSPKTGLYNNLARLNLPYAEAVFDIDFFRKHPEPFYVLAQELYPGKFHPTVSHVFIALLAQKGLLQMLFTQNIDCLERRAGVPAHKIVEAHGSFATQRCIECKTEFPDDKMMEHVSSGKVPQCMDARCGGTVKPDIVFFGEPLPEEFIKNSIHTSMADLMLIIGTSLSVYPFAALPELPRDDMPRVLFNMEKVGKLGSRTDDVIQLGAVDDSIRKLADELGWRDELERMWRDVVGDEEAERQLRSQKKHEEEIEDEVQKLTEGIEAALNFDDAENSEEAPKSQEESTTCQTKEDDDKKSVAPLGEQSETTETTKRDDNAGATEPAKLSGKREESAEDQLTSTEPDEEALGTPGTVEDKSQDRGQDKGESQEKPLL</sequence>
<feature type="active site" description="Proton acceptor" evidence="7">
    <location>
        <position position="227"/>
    </location>
</feature>
<comment type="caution">
    <text evidence="10">The sequence shown here is derived from an EMBL/GenBank/DDBJ whole genome shotgun (WGS) entry which is preliminary data.</text>
</comment>
<evidence type="ECO:0000313" key="10">
    <source>
        <dbReference type="EMBL" id="KND87763.1"/>
    </source>
</evidence>
<feature type="domain" description="Deacetylase sirtuin-type" evidence="9">
    <location>
        <begin position="97"/>
        <end position="359"/>
    </location>
</feature>